<keyword evidence="2" id="KW-1185">Reference proteome</keyword>
<name>A0A4Y7SAC9_COPMI</name>
<dbReference type="AlphaFoldDB" id="A0A4Y7SAC9"/>
<proteinExistence type="predicted"/>
<accession>A0A4Y7SAC9</accession>
<reference evidence="1 2" key="1">
    <citation type="journal article" date="2019" name="Nat. Ecol. Evol.">
        <title>Megaphylogeny resolves global patterns of mushroom evolution.</title>
        <authorList>
            <person name="Varga T."/>
            <person name="Krizsan K."/>
            <person name="Foldi C."/>
            <person name="Dima B."/>
            <person name="Sanchez-Garcia M."/>
            <person name="Sanchez-Ramirez S."/>
            <person name="Szollosi G.J."/>
            <person name="Szarkandi J.G."/>
            <person name="Papp V."/>
            <person name="Albert L."/>
            <person name="Andreopoulos W."/>
            <person name="Angelini C."/>
            <person name="Antonin V."/>
            <person name="Barry K.W."/>
            <person name="Bougher N.L."/>
            <person name="Buchanan P."/>
            <person name="Buyck B."/>
            <person name="Bense V."/>
            <person name="Catcheside P."/>
            <person name="Chovatia M."/>
            <person name="Cooper J."/>
            <person name="Damon W."/>
            <person name="Desjardin D."/>
            <person name="Finy P."/>
            <person name="Geml J."/>
            <person name="Haridas S."/>
            <person name="Hughes K."/>
            <person name="Justo A."/>
            <person name="Karasinski D."/>
            <person name="Kautmanova I."/>
            <person name="Kiss B."/>
            <person name="Kocsube S."/>
            <person name="Kotiranta H."/>
            <person name="LaButti K.M."/>
            <person name="Lechner B.E."/>
            <person name="Liimatainen K."/>
            <person name="Lipzen A."/>
            <person name="Lukacs Z."/>
            <person name="Mihaltcheva S."/>
            <person name="Morgado L.N."/>
            <person name="Niskanen T."/>
            <person name="Noordeloos M.E."/>
            <person name="Ohm R.A."/>
            <person name="Ortiz-Santana B."/>
            <person name="Ovrebo C."/>
            <person name="Racz N."/>
            <person name="Riley R."/>
            <person name="Savchenko A."/>
            <person name="Shiryaev A."/>
            <person name="Soop K."/>
            <person name="Spirin V."/>
            <person name="Szebenyi C."/>
            <person name="Tomsovsky M."/>
            <person name="Tulloss R.E."/>
            <person name="Uehling J."/>
            <person name="Grigoriev I.V."/>
            <person name="Vagvolgyi C."/>
            <person name="Papp T."/>
            <person name="Martin F.M."/>
            <person name="Miettinen O."/>
            <person name="Hibbett D.S."/>
            <person name="Nagy L.G."/>
        </authorList>
    </citation>
    <scope>NUCLEOTIDE SEQUENCE [LARGE SCALE GENOMIC DNA]</scope>
    <source>
        <strain evidence="1 2">FP101781</strain>
    </source>
</reference>
<sequence length="311" mass="35986">MQDYFQDYAPVVLVLELRLTGKCGYYFVDHAGQRLFWLEDYDFSWAAGEVHVGHSDSIIGMEMKRHYWRHNEYFPHLYEFTEKDLEEIDDMIGFTFGVIESNTTPDVLTSDTSAVNGYNLEQLKSSGERSFTTNGFLNLHGQRGVRLDSKQSIHYCSYRRKKWVENAEEVAVSNEGQRWYRRLFSAFFSKQPAYVGDERIQVDAGDPEPSPMAKEMHRTSPLMNALTLIMFGGPYVHAKRLRDMTLDQIVNKEPVGEVTRRRWWREWRDVALYGTVLLGANVSFLTIQSVDEAPGINPLELQLRGQVTFPS</sequence>
<evidence type="ECO:0000313" key="2">
    <source>
        <dbReference type="Proteomes" id="UP000298030"/>
    </source>
</evidence>
<dbReference type="Proteomes" id="UP000298030">
    <property type="component" value="Unassembled WGS sequence"/>
</dbReference>
<gene>
    <name evidence="1" type="ORF">FA13DRAFT_1803390</name>
</gene>
<dbReference type="OrthoDB" id="2657661at2759"/>
<dbReference type="EMBL" id="QPFP01000245">
    <property type="protein sequence ID" value="TEB18544.1"/>
    <property type="molecule type" value="Genomic_DNA"/>
</dbReference>
<protein>
    <submittedName>
        <fullName evidence="1">Uncharacterized protein</fullName>
    </submittedName>
</protein>
<evidence type="ECO:0000313" key="1">
    <source>
        <dbReference type="EMBL" id="TEB18544.1"/>
    </source>
</evidence>
<organism evidence="1 2">
    <name type="scientific">Coprinellus micaceus</name>
    <name type="common">Glistening ink-cap mushroom</name>
    <name type="synonym">Coprinus micaceus</name>
    <dbReference type="NCBI Taxonomy" id="71717"/>
    <lineage>
        <taxon>Eukaryota</taxon>
        <taxon>Fungi</taxon>
        <taxon>Dikarya</taxon>
        <taxon>Basidiomycota</taxon>
        <taxon>Agaricomycotina</taxon>
        <taxon>Agaricomycetes</taxon>
        <taxon>Agaricomycetidae</taxon>
        <taxon>Agaricales</taxon>
        <taxon>Agaricineae</taxon>
        <taxon>Psathyrellaceae</taxon>
        <taxon>Coprinellus</taxon>
    </lineage>
</organism>
<comment type="caution">
    <text evidence="1">The sequence shown here is derived from an EMBL/GenBank/DDBJ whole genome shotgun (WGS) entry which is preliminary data.</text>
</comment>